<sequence length="725" mass="77720">MDLEALRHGNFASLGTAIADWTKVAEYLKGYEKDAREDLKAKADRAKWSGLNAAVSRQFISKTAGEFADALAQATSIRDILKDTRDELVKYRDELNRAIDRGWDKKLSVVGEQGGGFRVFVSVHPEPPDSQQAVDALRDELQGILTKATTSDSTAARVLRAIAEQADYGFSGVSYQDRDSAAEAMQRADDLAKLAKDPEKMSKAELREFNDTLAKYKDDQLFSARFATQLGAKGTLQFWTEMSDLHMGARDGELKQMEEFQKNLSMTLATATLSDADAMQTWKKDLVDQTDKNFVSDARNLPGRTVGAYGSQVISSLMHHGKYDAEFLDAYGKKLIARDMAPAGSPGMGTNDLWKSDNHQLTDLVFGKDDGRDPLVGLMGALSHNPEAATDTFDDKQVLEHVLQSIKYTDRDGAVGHALEAAVMGVGVGETPTGPAPHTKTQVEIMNNVMHLVAQPDGGKDLVSKGIGDSFGNMASAYMPEISRTMAGEGAESIFLTDSAAPDGLNRLDTTRFLYEVAQDPNGRAGIVMGQTVYTASLLEAHISHPELFDGGPEKAVKTIAESSGLIQGIVGHANADAAISDALASEKEQNDSLKTKGDLMKGIAGVGIGAGAAALAPAGMVGAVASATAGGYFGAIAGIAIDRMMEGQQASGAADRSIYASGHELNDYQDSVLRQTQESAVESIEKYGSKLPPESTRNDIRDAVNDGWRDSDTVLEDAHHRPAS</sequence>
<evidence type="ECO:0000256" key="1">
    <source>
        <dbReference type="SAM" id="MobiDB-lite"/>
    </source>
</evidence>
<evidence type="ECO:0000313" key="2">
    <source>
        <dbReference type="EMBL" id="GHI19824.1"/>
    </source>
</evidence>
<dbReference type="EMBL" id="BNDW01000004">
    <property type="protein sequence ID" value="GHI19824.1"/>
    <property type="molecule type" value="Genomic_DNA"/>
</dbReference>
<comment type="caution">
    <text evidence="2">The sequence shown here is derived from an EMBL/GenBank/DDBJ whole genome shotgun (WGS) entry which is preliminary data.</text>
</comment>
<accession>A0ABQ3P474</accession>
<keyword evidence="3" id="KW-1185">Reference proteome</keyword>
<gene>
    <name evidence="2" type="ORF">Shyd_11950</name>
</gene>
<reference evidence="2" key="1">
    <citation type="submission" date="2024-05" db="EMBL/GenBank/DDBJ databases">
        <title>Whole genome shotgun sequence of Streptomyces hydrogenans NBRC 13475.</title>
        <authorList>
            <person name="Komaki H."/>
            <person name="Tamura T."/>
        </authorList>
    </citation>
    <scope>NUCLEOTIDE SEQUENCE</scope>
    <source>
        <strain evidence="2">NBRC 13475</strain>
    </source>
</reference>
<name>A0ABQ3P474_9ACTN</name>
<protein>
    <submittedName>
        <fullName evidence="2">Uncharacterized protein</fullName>
    </submittedName>
</protein>
<evidence type="ECO:0000313" key="3">
    <source>
        <dbReference type="Proteomes" id="UP001052739"/>
    </source>
</evidence>
<organism evidence="2 3">
    <name type="scientific">Streptomyces hydrogenans</name>
    <dbReference type="NCBI Taxonomy" id="1873719"/>
    <lineage>
        <taxon>Bacteria</taxon>
        <taxon>Bacillati</taxon>
        <taxon>Actinomycetota</taxon>
        <taxon>Actinomycetes</taxon>
        <taxon>Kitasatosporales</taxon>
        <taxon>Streptomycetaceae</taxon>
        <taxon>Streptomyces</taxon>
    </lineage>
</organism>
<proteinExistence type="predicted"/>
<dbReference type="Proteomes" id="UP001052739">
    <property type="component" value="Unassembled WGS sequence"/>
</dbReference>
<feature type="region of interest" description="Disordered" evidence="1">
    <location>
        <begin position="677"/>
        <end position="725"/>
    </location>
</feature>
<feature type="compositionally biased region" description="Basic and acidic residues" evidence="1">
    <location>
        <begin position="697"/>
        <end position="725"/>
    </location>
</feature>
<dbReference type="RefSeq" id="WP_190225077.1">
    <property type="nucleotide sequence ID" value="NZ_BNBS01000085.1"/>
</dbReference>